<dbReference type="Proteomes" id="UP001259982">
    <property type="component" value="Unassembled WGS sequence"/>
</dbReference>
<accession>A0ABU3B7P2</accession>
<sequence>MTCNLSDEIHQALSESINRSCPDRRSSDAHIALAFALSRITEDVISDLLSHSTVLVPEWIDTMRSYRDHLIELAEQMERHDHYRDRYDR</sequence>
<name>A0ABU3B7P2_9GAMM</name>
<keyword evidence="2" id="KW-1185">Reference proteome</keyword>
<organism evidence="1 2">
    <name type="scientific">Spectribacter acetivorans</name>
    <dbReference type="NCBI Taxonomy" id="3075603"/>
    <lineage>
        <taxon>Bacteria</taxon>
        <taxon>Pseudomonadati</taxon>
        <taxon>Pseudomonadota</taxon>
        <taxon>Gammaproteobacteria</taxon>
        <taxon>Salinisphaerales</taxon>
        <taxon>Salinisphaeraceae</taxon>
        <taxon>Spectribacter</taxon>
    </lineage>
</organism>
<protein>
    <submittedName>
        <fullName evidence="1">Uncharacterized protein</fullName>
    </submittedName>
</protein>
<gene>
    <name evidence="1" type="ORF">RM531_08350</name>
</gene>
<dbReference type="EMBL" id="JAVRHY010000006">
    <property type="protein sequence ID" value="MDT0618486.1"/>
    <property type="molecule type" value="Genomic_DNA"/>
</dbReference>
<dbReference type="RefSeq" id="WP_311658607.1">
    <property type="nucleotide sequence ID" value="NZ_JAVRHY010000006.1"/>
</dbReference>
<proteinExistence type="predicted"/>
<reference evidence="1 2" key="1">
    <citation type="submission" date="2023-09" db="EMBL/GenBank/DDBJ databases">
        <authorList>
            <person name="Rey-Velasco X."/>
        </authorList>
    </citation>
    <scope>NUCLEOTIDE SEQUENCE [LARGE SCALE GENOMIC DNA]</scope>
    <source>
        <strain evidence="1 2">P385</strain>
    </source>
</reference>
<comment type="caution">
    <text evidence="1">The sequence shown here is derived from an EMBL/GenBank/DDBJ whole genome shotgun (WGS) entry which is preliminary data.</text>
</comment>
<evidence type="ECO:0000313" key="1">
    <source>
        <dbReference type="EMBL" id="MDT0618486.1"/>
    </source>
</evidence>
<evidence type="ECO:0000313" key="2">
    <source>
        <dbReference type="Proteomes" id="UP001259982"/>
    </source>
</evidence>